<reference evidence="3 4" key="2">
    <citation type="submission" date="2009-02" db="EMBL/GenBank/DDBJ databases">
        <title>Draft genome sequence of Clostridium methylpentosum (DSM 5476).</title>
        <authorList>
            <person name="Sudarsanam P."/>
            <person name="Ley R."/>
            <person name="Guruge J."/>
            <person name="Turnbaugh P.J."/>
            <person name="Mahowald M."/>
            <person name="Liep D."/>
            <person name="Gordon J."/>
        </authorList>
    </citation>
    <scope>NUCLEOTIDE SEQUENCE [LARGE SCALE GENOMIC DNA]</scope>
    <source>
        <strain evidence="3 4">DSM 5476</strain>
    </source>
</reference>
<dbReference type="InterPro" id="IPR010982">
    <property type="entry name" value="Lambda_DNA-bd_dom_sf"/>
</dbReference>
<dbReference type="CDD" id="cd00093">
    <property type="entry name" value="HTH_XRE"/>
    <property type="match status" value="1"/>
</dbReference>
<dbReference type="InterPro" id="IPR001387">
    <property type="entry name" value="Cro/C1-type_HTH"/>
</dbReference>
<dbReference type="AlphaFoldDB" id="C0EAV6"/>
<reference evidence="3 4" key="1">
    <citation type="submission" date="2009-01" db="EMBL/GenBank/DDBJ databases">
        <authorList>
            <person name="Fulton L."/>
            <person name="Clifton S."/>
            <person name="Fulton B."/>
            <person name="Xu J."/>
            <person name="Minx P."/>
            <person name="Pepin K.H."/>
            <person name="Johnson M."/>
            <person name="Bhonagiri V."/>
            <person name="Nash W.E."/>
            <person name="Mardis E.R."/>
            <person name="Wilson R.K."/>
        </authorList>
    </citation>
    <scope>NUCLEOTIDE SEQUENCE [LARGE SCALE GENOMIC DNA]</scope>
    <source>
        <strain evidence="3 4">DSM 5476</strain>
    </source>
</reference>
<dbReference type="PROSITE" id="PS50943">
    <property type="entry name" value="HTH_CROC1"/>
    <property type="match status" value="1"/>
</dbReference>
<accession>C0EAV6</accession>
<dbReference type="SMART" id="SM00530">
    <property type="entry name" value="HTH_XRE"/>
    <property type="match status" value="1"/>
</dbReference>
<dbReference type="Proteomes" id="UP000003340">
    <property type="component" value="Unassembled WGS sequence"/>
</dbReference>
<evidence type="ECO:0000256" key="1">
    <source>
        <dbReference type="ARBA" id="ARBA00023125"/>
    </source>
</evidence>
<proteinExistence type="predicted"/>
<protein>
    <submittedName>
        <fullName evidence="3">DNA-binding helix-turn-helix protein</fullName>
    </submittedName>
</protein>
<dbReference type="SUPFAM" id="SSF47413">
    <property type="entry name" value="lambda repressor-like DNA-binding domains"/>
    <property type="match status" value="1"/>
</dbReference>
<organism evidence="3 4">
    <name type="scientific">[Clostridium] methylpentosum DSM 5476</name>
    <dbReference type="NCBI Taxonomy" id="537013"/>
    <lineage>
        <taxon>Bacteria</taxon>
        <taxon>Bacillati</taxon>
        <taxon>Bacillota</taxon>
        <taxon>Clostridia</taxon>
        <taxon>Eubacteriales</taxon>
        <taxon>Oscillospiraceae</taxon>
        <taxon>Oscillospiraceae incertae sedis</taxon>
    </lineage>
</organism>
<dbReference type="Gene3D" id="1.10.260.40">
    <property type="entry name" value="lambda repressor-like DNA-binding domains"/>
    <property type="match status" value="1"/>
</dbReference>
<evidence type="ECO:0000313" key="4">
    <source>
        <dbReference type="Proteomes" id="UP000003340"/>
    </source>
</evidence>
<name>C0EAV6_9FIRM</name>
<gene>
    <name evidence="3" type="ORF">CLOSTMETH_00973</name>
</gene>
<evidence type="ECO:0000259" key="2">
    <source>
        <dbReference type="PROSITE" id="PS50943"/>
    </source>
</evidence>
<dbReference type="eggNOG" id="COG1396">
    <property type="taxonomic scope" value="Bacteria"/>
</dbReference>
<sequence>MMSADKTYLYGLGEKLKILREARHFSQAEVAKKLGIAPASMSAYENETKTPSLEVFAQLIAFYDVSADYLIGFSKDNLLKSLTTEQVDIIYRLIEHFKKENER</sequence>
<dbReference type="HOGENOM" id="CLU_066192_4_2_9"/>
<dbReference type="STRING" id="537013.CLOSTMETH_00973"/>
<comment type="caution">
    <text evidence="3">The sequence shown here is derived from an EMBL/GenBank/DDBJ whole genome shotgun (WGS) entry which is preliminary data.</text>
</comment>
<keyword evidence="4" id="KW-1185">Reference proteome</keyword>
<keyword evidence="1 3" id="KW-0238">DNA-binding</keyword>
<dbReference type="EMBL" id="ACEC01000035">
    <property type="protein sequence ID" value="EEG31424.1"/>
    <property type="molecule type" value="Genomic_DNA"/>
</dbReference>
<dbReference type="GO" id="GO:0003677">
    <property type="term" value="F:DNA binding"/>
    <property type="evidence" value="ECO:0007669"/>
    <property type="project" value="UniProtKB-KW"/>
</dbReference>
<dbReference type="PANTHER" id="PTHR46558:SF11">
    <property type="entry name" value="HTH-TYPE TRANSCRIPTIONAL REGULATOR XRE"/>
    <property type="match status" value="1"/>
</dbReference>
<feature type="domain" description="HTH cro/C1-type" evidence="2">
    <location>
        <begin position="16"/>
        <end position="70"/>
    </location>
</feature>
<dbReference type="Pfam" id="PF01381">
    <property type="entry name" value="HTH_3"/>
    <property type="match status" value="1"/>
</dbReference>
<dbReference type="PANTHER" id="PTHR46558">
    <property type="entry name" value="TRACRIPTIONAL REGULATORY PROTEIN-RELATED-RELATED"/>
    <property type="match status" value="1"/>
</dbReference>
<evidence type="ECO:0000313" key="3">
    <source>
        <dbReference type="EMBL" id="EEG31424.1"/>
    </source>
</evidence>